<dbReference type="Gene3D" id="3.40.50.10090">
    <property type="match status" value="2"/>
</dbReference>
<gene>
    <name evidence="3" type="ORF">HR08_09145</name>
    <name evidence="2" type="ORF">HR15_11480</name>
</gene>
<dbReference type="PATRIC" id="fig|111105.18.peg.2279"/>
<dbReference type="Pfam" id="PF02602">
    <property type="entry name" value="HEM4"/>
    <property type="match status" value="1"/>
</dbReference>
<comment type="caution">
    <text evidence="3">The sequence shown here is derived from an EMBL/GenBank/DDBJ whole genome shotgun (WGS) entry which is preliminary data.</text>
</comment>
<dbReference type="AlphaFoldDB" id="A0A099WZ06"/>
<dbReference type="GO" id="GO:0005829">
    <property type="term" value="C:cytosol"/>
    <property type="evidence" value="ECO:0007669"/>
    <property type="project" value="TreeGrafter"/>
</dbReference>
<dbReference type="GO" id="GO:0006780">
    <property type="term" value="P:uroporphyrinogen III biosynthetic process"/>
    <property type="evidence" value="ECO:0007669"/>
    <property type="project" value="InterPro"/>
</dbReference>
<keyword evidence="5" id="KW-1185">Reference proteome</keyword>
<reference evidence="3 4" key="1">
    <citation type="submission" date="2014-08" db="EMBL/GenBank/DDBJ databases">
        <title>Porphyromonas gulae strain:COT-052_OH1451 Genome sequencing.</title>
        <authorList>
            <person name="Wallis C."/>
            <person name="Deusch O."/>
            <person name="O'Flynn C."/>
            <person name="Davis I."/>
            <person name="Jospin G."/>
            <person name="Darling A.E."/>
            <person name="Coil D.A."/>
            <person name="Alexiev A."/>
            <person name="Horsfall A."/>
            <person name="Kirkwood N."/>
            <person name="Harris S."/>
            <person name="Eisen J.A."/>
        </authorList>
    </citation>
    <scope>NUCLEOTIDE SEQUENCE [LARGE SCALE GENOMIC DNA]</scope>
    <source>
        <strain evidence="4">COT-052 OH1451</strain>
        <strain evidence="3">COT-052_OH1451</strain>
    </source>
</reference>
<evidence type="ECO:0000313" key="4">
    <source>
        <dbReference type="Proteomes" id="UP000030130"/>
    </source>
</evidence>
<dbReference type="Proteomes" id="UP000030130">
    <property type="component" value="Unassembled WGS sequence"/>
</dbReference>
<organism evidence="3 4">
    <name type="scientific">Porphyromonas gulae</name>
    <dbReference type="NCBI Taxonomy" id="111105"/>
    <lineage>
        <taxon>Bacteria</taxon>
        <taxon>Pseudomonadati</taxon>
        <taxon>Bacteroidota</taxon>
        <taxon>Bacteroidia</taxon>
        <taxon>Bacteroidales</taxon>
        <taxon>Porphyromonadaceae</taxon>
        <taxon>Porphyromonas</taxon>
    </lineage>
</organism>
<dbReference type="EMBL" id="JRAI01000075">
    <property type="protein sequence ID" value="KGN84326.1"/>
    <property type="molecule type" value="Genomic_DNA"/>
</dbReference>
<name>A0A099WZ06_9PORP</name>
<dbReference type="OrthoDB" id="1149788at2"/>
<dbReference type="PANTHER" id="PTHR12390:SF0">
    <property type="entry name" value="UROPORPHYRINOGEN-III SYNTHASE"/>
    <property type="match status" value="1"/>
</dbReference>
<dbReference type="PANTHER" id="PTHR12390">
    <property type="entry name" value="UROPORPHYRINOGEN III SYNTHASE"/>
    <property type="match status" value="1"/>
</dbReference>
<dbReference type="Proteomes" id="UP000030146">
    <property type="component" value="Unassembled WGS sequence"/>
</dbReference>
<evidence type="ECO:0000313" key="3">
    <source>
        <dbReference type="EMBL" id="KGN84326.1"/>
    </source>
</evidence>
<dbReference type="RefSeq" id="WP_026292195.1">
    <property type="nucleotide sequence ID" value="NZ_CALUCC010000025.1"/>
</dbReference>
<dbReference type="InterPro" id="IPR036108">
    <property type="entry name" value="4pyrrol_syn_uPrphyn_synt_sf"/>
</dbReference>
<proteinExistence type="predicted"/>
<dbReference type="GO" id="GO:0004852">
    <property type="term" value="F:uroporphyrinogen-III synthase activity"/>
    <property type="evidence" value="ECO:0007669"/>
    <property type="project" value="InterPro"/>
</dbReference>
<dbReference type="STRING" id="111105.HR09_03340"/>
<evidence type="ECO:0000313" key="2">
    <source>
        <dbReference type="EMBL" id="KGN84176.1"/>
    </source>
</evidence>
<dbReference type="EMBL" id="JRAK01000153">
    <property type="protein sequence ID" value="KGN84176.1"/>
    <property type="molecule type" value="Genomic_DNA"/>
</dbReference>
<dbReference type="InterPro" id="IPR003754">
    <property type="entry name" value="4pyrrol_synth_uPrphyn_synth"/>
</dbReference>
<protein>
    <submittedName>
        <fullName evidence="3">Uroporphyrinogen-III synthase</fullName>
    </submittedName>
</protein>
<reference evidence="2 5" key="2">
    <citation type="submission" date="2014-08" db="EMBL/GenBank/DDBJ databases">
        <title>Porphyromonas gulae strain:COT-052_OH3439 Genome sequencing.</title>
        <authorList>
            <person name="Wallis C."/>
            <person name="Deusch O."/>
            <person name="O'Flynn C."/>
            <person name="Davis I."/>
            <person name="Jospin G."/>
            <person name="Darling A.E."/>
            <person name="Coil D.A."/>
            <person name="Alexiev A."/>
            <person name="Horsfall A."/>
            <person name="Kirkwood N."/>
            <person name="Harris S."/>
            <person name="Eisen J.A."/>
        </authorList>
    </citation>
    <scope>NUCLEOTIDE SEQUENCE [LARGE SCALE GENOMIC DNA]</scope>
    <source>
        <strain evidence="5">COT-052 OH3439</strain>
        <strain evidence="2">COT-052_OH3439</strain>
    </source>
</reference>
<accession>A0A099WZ06</accession>
<dbReference type="SUPFAM" id="SSF69618">
    <property type="entry name" value="HemD-like"/>
    <property type="match status" value="1"/>
</dbReference>
<evidence type="ECO:0000313" key="5">
    <source>
        <dbReference type="Proteomes" id="UP000030146"/>
    </source>
</evidence>
<feature type="domain" description="Tetrapyrrole biosynthesis uroporphyrinogen III synthase" evidence="1">
    <location>
        <begin position="26"/>
        <end position="237"/>
    </location>
</feature>
<dbReference type="GeneID" id="57239023"/>
<dbReference type="InterPro" id="IPR039793">
    <property type="entry name" value="UROS/Hem4"/>
</dbReference>
<dbReference type="CDD" id="cd06578">
    <property type="entry name" value="HemD"/>
    <property type="match status" value="1"/>
</dbReference>
<evidence type="ECO:0000259" key="1">
    <source>
        <dbReference type="Pfam" id="PF02602"/>
    </source>
</evidence>
<sequence length="248" mass="28017">MAVKVKKILVSQPQPVAGRSPYYDIAQKHGCEVVFRPFIQVESVSTREFRNQKVNILDHSAIIFTARTAIDHFFSLCEELRVTVPETMKYFCVSESVAVYLQKHIVYRKRKIFFGATGKLEDLLTVISKHNKETYFVPLAEEHKHDLLDMLTAKKVSFSPAIMYRTVSNDFGPDEALDHDMILFFSPSGITALLKNFPKFEQGKTKIGAFGPTTAKAVEEAGLRLDLSAPTEQYPSMAMALEDYLNGK</sequence>
<dbReference type="eggNOG" id="COG1587">
    <property type="taxonomic scope" value="Bacteria"/>
</dbReference>